<reference evidence="4" key="1">
    <citation type="submission" date="2025-08" db="UniProtKB">
        <authorList>
            <consortium name="RefSeq"/>
        </authorList>
    </citation>
    <scope>IDENTIFICATION</scope>
</reference>
<name>A0A6I9SHU8_ELAGV</name>
<dbReference type="AlphaFoldDB" id="A0A6I9SHU8"/>
<dbReference type="FunCoup" id="A0A6I9SHU8">
    <property type="interactions" value="59"/>
</dbReference>
<sequence>MAEPVAPHVLVIPYPSQGHMLPLLDLAHLLSSRAGLAVTIAVTTKNRPFLDPLLSRSPFVAPLVLPFPDYPALPPGLENSQDLPHAFFRPLIHALAGLQDPLIRWARSTPHSPSAIISDHLLGWTADLAAQLGITHLVFSSSGALPIAVFHVLWRRMPQRSDLDDPNCPISFPEIPNSPVLPWRQLSFLYRTHIGGEPISEFLREGFLKNTASWGFVFNTFADLDRVYLDYHRNDLGHPRVWALGPLAPLDGPVERGGVACATAGEIMTWLDGCSEGSVLLVAFGSQQVLAPPQAAALAAGLELSRARFIWCARGATVVPEGFEGRVAGWGLVVRGWAPQVAILGHQAVAAFLTHCGWNSVLEAVAAGVAMLTWPMVADQFLNARLVVEEAGVGVALCDGADAVPDADELARVVAESLGESGKGLRERAKELSRRALEAAQEGGSSYKDLDGLVAELSKVAVN</sequence>
<dbReference type="Gene3D" id="3.40.50.2000">
    <property type="entry name" value="Glycogen Phosphorylase B"/>
    <property type="match status" value="2"/>
</dbReference>
<dbReference type="RefSeq" id="XP_010943338.1">
    <property type="nucleotide sequence ID" value="XM_010945036.3"/>
</dbReference>
<proteinExistence type="inferred from homology"/>
<comment type="similarity">
    <text evidence="1">Belongs to the UDP-glycosyltransferase family.</text>
</comment>
<evidence type="ECO:0000256" key="2">
    <source>
        <dbReference type="ARBA" id="ARBA00022679"/>
    </source>
</evidence>
<dbReference type="PANTHER" id="PTHR48047">
    <property type="entry name" value="GLYCOSYLTRANSFERASE"/>
    <property type="match status" value="1"/>
</dbReference>
<dbReference type="CDD" id="cd03784">
    <property type="entry name" value="GT1_Gtf-like"/>
    <property type="match status" value="1"/>
</dbReference>
<dbReference type="InterPro" id="IPR002213">
    <property type="entry name" value="UDP_glucos_trans"/>
</dbReference>
<gene>
    <name evidence="4" type="primary">LOC105061083</name>
</gene>
<protein>
    <submittedName>
        <fullName evidence="4">Flavonol 3-O-glucosyltransferase UGT89B1-like</fullName>
    </submittedName>
</protein>
<keyword evidence="2" id="KW-0808">Transferase</keyword>
<dbReference type="GO" id="GO:0035251">
    <property type="term" value="F:UDP-glucosyltransferase activity"/>
    <property type="evidence" value="ECO:0007669"/>
    <property type="project" value="TreeGrafter"/>
</dbReference>
<accession>A0A6I9SHU8</accession>
<dbReference type="SUPFAM" id="SSF53756">
    <property type="entry name" value="UDP-Glycosyltransferase/glycogen phosphorylase"/>
    <property type="match status" value="1"/>
</dbReference>
<dbReference type="GeneID" id="105061083"/>
<dbReference type="FunFam" id="3.40.50.2000:FF:000064">
    <property type="entry name" value="Glycosyltransferase"/>
    <property type="match status" value="1"/>
</dbReference>
<dbReference type="Pfam" id="PF00201">
    <property type="entry name" value="UDPGT"/>
    <property type="match status" value="1"/>
</dbReference>
<evidence type="ECO:0000313" key="3">
    <source>
        <dbReference type="Proteomes" id="UP000504607"/>
    </source>
</evidence>
<dbReference type="InParanoid" id="A0A6I9SHU8"/>
<dbReference type="PANTHER" id="PTHR48047:SF8">
    <property type="entry name" value="FLAVONOL 3-O-GLUCOSYLTRANSFERASE UGT89B1"/>
    <property type="match status" value="1"/>
</dbReference>
<organism evidence="3 4">
    <name type="scientific">Elaeis guineensis var. tenera</name>
    <name type="common">Oil palm</name>
    <dbReference type="NCBI Taxonomy" id="51953"/>
    <lineage>
        <taxon>Eukaryota</taxon>
        <taxon>Viridiplantae</taxon>
        <taxon>Streptophyta</taxon>
        <taxon>Embryophyta</taxon>
        <taxon>Tracheophyta</taxon>
        <taxon>Spermatophyta</taxon>
        <taxon>Magnoliopsida</taxon>
        <taxon>Liliopsida</taxon>
        <taxon>Arecaceae</taxon>
        <taxon>Arecoideae</taxon>
        <taxon>Cocoseae</taxon>
        <taxon>Elaeidinae</taxon>
        <taxon>Elaeis</taxon>
    </lineage>
</organism>
<dbReference type="KEGG" id="egu:105061083"/>
<dbReference type="OrthoDB" id="5835829at2759"/>
<evidence type="ECO:0000256" key="1">
    <source>
        <dbReference type="ARBA" id="ARBA00009995"/>
    </source>
</evidence>
<dbReference type="Proteomes" id="UP000504607">
    <property type="component" value="Unplaced"/>
</dbReference>
<evidence type="ECO:0000313" key="4">
    <source>
        <dbReference type="RefSeq" id="XP_010943338.1"/>
    </source>
</evidence>
<keyword evidence="3" id="KW-1185">Reference proteome</keyword>